<gene>
    <name evidence="1" type="ORF">DKX38_006193</name>
</gene>
<proteinExistence type="predicted"/>
<dbReference type="PANTHER" id="PTHR31722">
    <property type="entry name" value="OS06G0675200 PROTEIN"/>
    <property type="match status" value="1"/>
</dbReference>
<dbReference type="PANTHER" id="PTHR31722:SF71">
    <property type="entry name" value="GENOME ASSEMBLY, CHROMOSOME: A05"/>
    <property type="match status" value="1"/>
</dbReference>
<accession>A0A5N5N4Q7</accession>
<dbReference type="EMBL" id="VDCV01000004">
    <property type="protein sequence ID" value="KAB5561236.1"/>
    <property type="molecule type" value="Genomic_DNA"/>
</dbReference>
<name>A0A5N5N4Q7_9ROSI</name>
<reference evidence="2" key="1">
    <citation type="journal article" date="2019" name="Gigascience">
        <title>De novo genome assembly of the endangered Acer yangbiense, a plant species with extremely small populations endemic to Yunnan Province, China.</title>
        <authorList>
            <person name="Yang J."/>
            <person name="Wariss H.M."/>
            <person name="Tao L."/>
            <person name="Zhang R."/>
            <person name="Yun Q."/>
            <person name="Hollingsworth P."/>
            <person name="Dao Z."/>
            <person name="Luo G."/>
            <person name="Guo H."/>
            <person name="Ma Y."/>
            <person name="Sun W."/>
        </authorList>
    </citation>
    <scope>NUCLEOTIDE SEQUENCE [LARGE SCALE GENOMIC DNA]</scope>
    <source>
        <strain evidence="2">cv. br00</strain>
    </source>
</reference>
<evidence type="ECO:0000313" key="2">
    <source>
        <dbReference type="Proteomes" id="UP000326939"/>
    </source>
</evidence>
<organism evidence="1 2">
    <name type="scientific">Salix brachista</name>
    <dbReference type="NCBI Taxonomy" id="2182728"/>
    <lineage>
        <taxon>Eukaryota</taxon>
        <taxon>Viridiplantae</taxon>
        <taxon>Streptophyta</taxon>
        <taxon>Embryophyta</taxon>
        <taxon>Tracheophyta</taxon>
        <taxon>Spermatophyta</taxon>
        <taxon>Magnoliopsida</taxon>
        <taxon>eudicotyledons</taxon>
        <taxon>Gunneridae</taxon>
        <taxon>Pentapetalae</taxon>
        <taxon>rosids</taxon>
        <taxon>fabids</taxon>
        <taxon>Malpighiales</taxon>
        <taxon>Salicaceae</taxon>
        <taxon>Saliceae</taxon>
        <taxon>Salix</taxon>
    </lineage>
</organism>
<comment type="caution">
    <text evidence="1">The sequence shown here is derived from an EMBL/GenBank/DDBJ whole genome shotgun (WGS) entry which is preliminary data.</text>
</comment>
<dbReference type="AlphaFoldDB" id="A0A5N5N4Q7"/>
<evidence type="ECO:0000313" key="1">
    <source>
        <dbReference type="EMBL" id="KAB5561236.1"/>
    </source>
</evidence>
<sequence>MACLNMFNSEQQRFYTSSIDPRISFSSDFGDAQQAIKYESSSYREAPVSTDFEFSVKNYSMIPADEIFFKGTMLPLKDNCTSNNQQRKTTLRDELLVDDEVKDDAFPTPKSSGWWKEKLRLKKGHFTPKKSDRNSGVLSRVVEERPVFVQEGGLTNKRACVRQNSLLFLSIFWLSEDNICNN</sequence>
<dbReference type="Proteomes" id="UP000326939">
    <property type="component" value="Chromosome 4"/>
</dbReference>
<keyword evidence="2" id="KW-1185">Reference proteome</keyword>
<protein>
    <submittedName>
        <fullName evidence="1">Uncharacterized protein</fullName>
    </submittedName>
</protein>